<evidence type="ECO:0000313" key="1">
    <source>
        <dbReference type="EMBL" id="KIM49352.1"/>
    </source>
</evidence>
<accession>A0A0C2Z876</accession>
<evidence type="ECO:0000313" key="2">
    <source>
        <dbReference type="Proteomes" id="UP000053424"/>
    </source>
</evidence>
<gene>
    <name evidence="1" type="ORF">M413DRAFT_105712</name>
</gene>
<dbReference type="AlphaFoldDB" id="A0A0C2Z876"/>
<dbReference type="InterPro" id="IPR009097">
    <property type="entry name" value="Cyclic_Pdiesterase"/>
</dbReference>
<keyword evidence="2" id="KW-1185">Reference proteome</keyword>
<dbReference type="EMBL" id="KN831768">
    <property type="protein sequence ID" value="KIM49352.1"/>
    <property type="molecule type" value="Genomic_DNA"/>
</dbReference>
<dbReference type="SUPFAM" id="SSF55144">
    <property type="entry name" value="LigT-like"/>
    <property type="match status" value="1"/>
</dbReference>
<protein>
    <recommendedName>
        <fullName evidence="3">2',3'-cyclic-nucleotide 3'-phosphodiesterase</fullName>
    </recommendedName>
</protein>
<dbReference type="HOGENOM" id="CLU_081919_0_0_1"/>
<dbReference type="GO" id="GO:0004113">
    <property type="term" value="F:2',3'-cyclic-nucleotide 3'-phosphodiesterase activity"/>
    <property type="evidence" value="ECO:0007669"/>
    <property type="project" value="TreeGrafter"/>
</dbReference>
<dbReference type="PANTHER" id="PTHR28141:SF1">
    <property type="entry name" value="2',3'-CYCLIC-NUCLEOTIDE 3'-PHOSPHODIESTERASE"/>
    <property type="match status" value="1"/>
</dbReference>
<dbReference type="PANTHER" id="PTHR28141">
    <property type="entry name" value="2',3'-CYCLIC-NUCLEOTIDE 3'-PHOSPHODIESTERASE"/>
    <property type="match status" value="1"/>
</dbReference>
<sequence>MPGLTLWIVPDDEVAEKLRRIMQIKQGPSLVQTSYPAFHPHITLVSPPVSLEDHLASIKACVARYRTLNRPICRFKSIDIGNHYYRSVYVVIQPTSELLDMHKHFHDTLKIEPKTPVFPHVSLCYIDDADAENGERQAFYDALKDTGKLRAIKKDGDVEGVSLNCGSNSQEEWIDHFEASEIWGVLCEGPVEGWKVIQKFSLKQE</sequence>
<organism evidence="1 2">
    <name type="scientific">Hebeloma cylindrosporum</name>
    <dbReference type="NCBI Taxonomy" id="76867"/>
    <lineage>
        <taxon>Eukaryota</taxon>
        <taxon>Fungi</taxon>
        <taxon>Dikarya</taxon>
        <taxon>Basidiomycota</taxon>
        <taxon>Agaricomycotina</taxon>
        <taxon>Agaricomycetes</taxon>
        <taxon>Agaricomycetidae</taxon>
        <taxon>Agaricales</taxon>
        <taxon>Agaricineae</taxon>
        <taxon>Hymenogastraceae</taxon>
        <taxon>Hebeloma</taxon>
    </lineage>
</organism>
<dbReference type="GO" id="GO:0009187">
    <property type="term" value="P:cyclic nucleotide metabolic process"/>
    <property type="evidence" value="ECO:0007669"/>
    <property type="project" value="TreeGrafter"/>
</dbReference>
<reference evidence="1 2" key="1">
    <citation type="submission" date="2014-04" db="EMBL/GenBank/DDBJ databases">
        <authorList>
            <consortium name="DOE Joint Genome Institute"/>
            <person name="Kuo A."/>
            <person name="Gay G."/>
            <person name="Dore J."/>
            <person name="Kohler A."/>
            <person name="Nagy L.G."/>
            <person name="Floudas D."/>
            <person name="Copeland A."/>
            <person name="Barry K.W."/>
            <person name="Cichocki N."/>
            <person name="Veneault-Fourrey C."/>
            <person name="LaButti K."/>
            <person name="Lindquist E.A."/>
            <person name="Lipzen A."/>
            <person name="Lundell T."/>
            <person name="Morin E."/>
            <person name="Murat C."/>
            <person name="Sun H."/>
            <person name="Tunlid A."/>
            <person name="Henrissat B."/>
            <person name="Grigoriev I.V."/>
            <person name="Hibbett D.S."/>
            <person name="Martin F."/>
            <person name="Nordberg H.P."/>
            <person name="Cantor M.N."/>
            <person name="Hua S.X."/>
        </authorList>
    </citation>
    <scope>NUCLEOTIDE SEQUENCE [LARGE SCALE GENOMIC DNA]</scope>
    <source>
        <strain evidence="2">h7</strain>
    </source>
</reference>
<proteinExistence type="predicted"/>
<dbReference type="Pfam" id="PF07823">
    <property type="entry name" value="CPDase"/>
    <property type="match status" value="1"/>
</dbReference>
<dbReference type="STRING" id="686832.A0A0C2Z876"/>
<name>A0A0C2Z876_HEBCY</name>
<dbReference type="OrthoDB" id="514292at2759"/>
<evidence type="ECO:0008006" key="3">
    <source>
        <dbReference type="Google" id="ProtNLM"/>
    </source>
</evidence>
<reference evidence="2" key="2">
    <citation type="submission" date="2015-01" db="EMBL/GenBank/DDBJ databases">
        <title>Evolutionary Origins and Diversification of the Mycorrhizal Mutualists.</title>
        <authorList>
            <consortium name="DOE Joint Genome Institute"/>
            <consortium name="Mycorrhizal Genomics Consortium"/>
            <person name="Kohler A."/>
            <person name="Kuo A."/>
            <person name="Nagy L.G."/>
            <person name="Floudas D."/>
            <person name="Copeland A."/>
            <person name="Barry K.W."/>
            <person name="Cichocki N."/>
            <person name="Veneault-Fourrey C."/>
            <person name="LaButti K."/>
            <person name="Lindquist E.A."/>
            <person name="Lipzen A."/>
            <person name="Lundell T."/>
            <person name="Morin E."/>
            <person name="Murat C."/>
            <person name="Riley R."/>
            <person name="Ohm R."/>
            <person name="Sun H."/>
            <person name="Tunlid A."/>
            <person name="Henrissat B."/>
            <person name="Grigoriev I.V."/>
            <person name="Hibbett D.S."/>
            <person name="Martin F."/>
        </authorList>
    </citation>
    <scope>NUCLEOTIDE SEQUENCE [LARGE SCALE GENOMIC DNA]</scope>
    <source>
        <strain evidence="2">h7</strain>
    </source>
</reference>
<dbReference type="Proteomes" id="UP000053424">
    <property type="component" value="Unassembled WGS sequence"/>
</dbReference>
<dbReference type="Gene3D" id="3.90.1140.10">
    <property type="entry name" value="Cyclic phosphodiesterase"/>
    <property type="match status" value="1"/>
</dbReference>
<dbReference type="InterPro" id="IPR012386">
    <property type="entry name" value="Cyclic-nucl_3Pdiesterase"/>
</dbReference>